<evidence type="ECO:0000313" key="2">
    <source>
        <dbReference type="Proteomes" id="UP000835052"/>
    </source>
</evidence>
<gene>
    <name evidence="1" type="ORF">CAUJ_LOCUS3038</name>
</gene>
<dbReference type="Proteomes" id="UP000835052">
    <property type="component" value="Unassembled WGS sequence"/>
</dbReference>
<keyword evidence="2" id="KW-1185">Reference proteome</keyword>
<organism evidence="1 2">
    <name type="scientific">Caenorhabditis auriculariae</name>
    <dbReference type="NCBI Taxonomy" id="2777116"/>
    <lineage>
        <taxon>Eukaryota</taxon>
        <taxon>Metazoa</taxon>
        <taxon>Ecdysozoa</taxon>
        <taxon>Nematoda</taxon>
        <taxon>Chromadorea</taxon>
        <taxon>Rhabditida</taxon>
        <taxon>Rhabditina</taxon>
        <taxon>Rhabditomorpha</taxon>
        <taxon>Rhabditoidea</taxon>
        <taxon>Rhabditidae</taxon>
        <taxon>Peloderinae</taxon>
        <taxon>Caenorhabditis</taxon>
    </lineage>
</organism>
<protein>
    <submittedName>
        <fullName evidence="1">Uncharacterized protein</fullName>
    </submittedName>
</protein>
<reference evidence="1" key="1">
    <citation type="submission" date="2020-10" db="EMBL/GenBank/DDBJ databases">
        <authorList>
            <person name="Kikuchi T."/>
        </authorList>
    </citation>
    <scope>NUCLEOTIDE SEQUENCE</scope>
    <source>
        <strain evidence="1">NKZ352</strain>
    </source>
</reference>
<evidence type="ECO:0000313" key="1">
    <source>
        <dbReference type="EMBL" id="CAD6187119.1"/>
    </source>
</evidence>
<sequence>MGRVTVEEIRKAEASREEFQWRSPSASRCRSTTTRDWSASHSGLWRGWRQRELHRRELEIKIHCPSRSFEEVRRADLLIRVQKL</sequence>
<name>A0A8S1GUZ3_9PELO</name>
<dbReference type="EMBL" id="CAJGYM010000005">
    <property type="protein sequence ID" value="CAD6187119.1"/>
    <property type="molecule type" value="Genomic_DNA"/>
</dbReference>
<accession>A0A8S1GUZ3</accession>
<comment type="caution">
    <text evidence="1">The sequence shown here is derived from an EMBL/GenBank/DDBJ whole genome shotgun (WGS) entry which is preliminary data.</text>
</comment>
<dbReference type="AlphaFoldDB" id="A0A8S1GUZ3"/>
<proteinExistence type="predicted"/>